<dbReference type="Gene3D" id="3.40.50.1390">
    <property type="entry name" value="Resolvase, N-terminal catalytic domain"/>
    <property type="match status" value="1"/>
</dbReference>
<dbReference type="PANTHER" id="PTHR30461">
    <property type="entry name" value="DNA-INVERTASE FROM LAMBDOID PROPHAGE"/>
    <property type="match status" value="1"/>
</dbReference>
<evidence type="ECO:0000313" key="8">
    <source>
        <dbReference type="Proteomes" id="UP000605099"/>
    </source>
</evidence>
<evidence type="ECO:0000256" key="3">
    <source>
        <dbReference type="ARBA" id="ARBA00023125"/>
    </source>
</evidence>
<evidence type="ECO:0000256" key="5">
    <source>
        <dbReference type="PROSITE-ProRule" id="PRU10137"/>
    </source>
</evidence>
<organism evidence="7 8">
    <name type="scientific">Novosphingobium indicum</name>
    <dbReference type="NCBI Taxonomy" id="462949"/>
    <lineage>
        <taxon>Bacteria</taxon>
        <taxon>Pseudomonadati</taxon>
        <taxon>Pseudomonadota</taxon>
        <taxon>Alphaproteobacteria</taxon>
        <taxon>Sphingomonadales</taxon>
        <taxon>Sphingomonadaceae</taxon>
        <taxon>Novosphingobium</taxon>
    </lineage>
</organism>
<dbReference type="PANTHER" id="PTHR30461:SF26">
    <property type="entry name" value="RESOLVASE HOMOLOG YNEB"/>
    <property type="match status" value="1"/>
</dbReference>
<protein>
    <submittedName>
        <fullName evidence="7">DNA invertase</fullName>
    </submittedName>
</protein>
<dbReference type="EMBL" id="BMLK01000078">
    <property type="protein sequence ID" value="GGN63308.1"/>
    <property type="molecule type" value="Genomic_DNA"/>
</dbReference>
<dbReference type="CDD" id="cd03768">
    <property type="entry name" value="SR_ResInv"/>
    <property type="match status" value="1"/>
</dbReference>
<dbReference type="Pfam" id="PF00239">
    <property type="entry name" value="Resolvase"/>
    <property type="match status" value="1"/>
</dbReference>
<accession>A0ABQ2K271</accession>
<name>A0ABQ2K271_9SPHN</name>
<comment type="caution">
    <text evidence="7">The sequence shown here is derived from an EMBL/GenBank/DDBJ whole genome shotgun (WGS) entry which is preliminary data.</text>
</comment>
<feature type="active site" description="O-(5'-phospho-DNA)-serine intermediate" evidence="5">
    <location>
        <position position="9"/>
    </location>
</feature>
<dbReference type="PROSITE" id="PS51736">
    <property type="entry name" value="RECOMBINASES_3"/>
    <property type="match status" value="1"/>
</dbReference>
<comment type="similarity">
    <text evidence="1">Belongs to the site-specific recombinase resolvase family.</text>
</comment>
<dbReference type="SUPFAM" id="SSF53041">
    <property type="entry name" value="Resolvase-like"/>
    <property type="match status" value="1"/>
</dbReference>
<dbReference type="InterPro" id="IPR006119">
    <property type="entry name" value="Resolv_N"/>
</dbReference>
<evidence type="ECO:0000256" key="4">
    <source>
        <dbReference type="ARBA" id="ARBA00023172"/>
    </source>
</evidence>
<keyword evidence="3" id="KW-0238">DNA-binding</keyword>
<dbReference type="RefSeq" id="WP_188824002.1">
    <property type="nucleotide sequence ID" value="NZ_BMLK01000078.1"/>
</dbReference>
<dbReference type="InterPro" id="IPR006118">
    <property type="entry name" value="Recombinase_CS"/>
</dbReference>
<evidence type="ECO:0000313" key="7">
    <source>
        <dbReference type="EMBL" id="GGN63308.1"/>
    </source>
</evidence>
<gene>
    <name evidence="7" type="ORF">GCM10011349_47750</name>
</gene>
<dbReference type="Proteomes" id="UP000605099">
    <property type="component" value="Unassembled WGS sequence"/>
</dbReference>
<evidence type="ECO:0000259" key="6">
    <source>
        <dbReference type="PROSITE" id="PS51736"/>
    </source>
</evidence>
<keyword evidence="2" id="KW-0229">DNA integration</keyword>
<dbReference type="PROSITE" id="PS00397">
    <property type="entry name" value="RECOMBINASES_1"/>
    <property type="match status" value="1"/>
</dbReference>
<dbReference type="InterPro" id="IPR036162">
    <property type="entry name" value="Resolvase-like_N_sf"/>
</dbReference>
<proteinExistence type="inferred from homology"/>
<feature type="domain" description="Resolvase/invertase-type recombinase catalytic" evidence="6">
    <location>
        <begin position="1"/>
        <end position="137"/>
    </location>
</feature>
<keyword evidence="4" id="KW-0233">DNA recombination</keyword>
<sequence length="189" mass="20343">MKIGYARVSTTDQSLDIQRAALLAAGVAEEHLFCEKVSGRTADDRPELQRCLSFARSGDTILATKLDRFARSARDLHNLLADLDSRGVGFQCLDQAIDTTSSTGRLTLSILGAVAEFELAIRAERQRDGIAAAKNRGTYRARKSAIDVDRVRDLSARGMKPEEAAAVMGISRASVYRALATIKASSAAA</sequence>
<dbReference type="InterPro" id="IPR050639">
    <property type="entry name" value="SSR_resolvase"/>
</dbReference>
<reference evidence="8" key="1">
    <citation type="journal article" date="2019" name="Int. J. Syst. Evol. Microbiol.">
        <title>The Global Catalogue of Microorganisms (GCM) 10K type strain sequencing project: providing services to taxonomists for standard genome sequencing and annotation.</title>
        <authorList>
            <consortium name="The Broad Institute Genomics Platform"/>
            <consortium name="The Broad Institute Genome Sequencing Center for Infectious Disease"/>
            <person name="Wu L."/>
            <person name="Ma J."/>
        </authorList>
    </citation>
    <scope>NUCLEOTIDE SEQUENCE [LARGE SCALE GENOMIC DNA]</scope>
    <source>
        <strain evidence="8">CGMCC 1.6784</strain>
    </source>
</reference>
<keyword evidence="8" id="KW-1185">Reference proteome</keyword>
<evidence type="ECO:0000256" key="2">
    <source>
        <dbReference type="ARBA" id="ARBA00022908"/>
    </source>
</evidence>
<dbReference type="SMART" id="SM00857">
    <property type="entry name" value="Resolvase"/>
    <property type="match status" value="1"/>
</dbReference>
<evidence type="ECO:0000256" key="1">
    <source>
        <dbReference type="ARBA" id="ARBA00009913"/>
    </source>
</evidence>